<dbReference type="AlphaFoldDB" id="A0AAV2CAM0"/>
<dbReference type="EMBL" id="OZ034813">
    <property type="protein sequence ID" value="CAL1353562.1"/>
    <property type="molecule type" value="Genomic_DNA"/>
</dbReference>
<accession>A0AAV2CAM0</accession>
<gene>
    <name evidence="1" type="ORF">LTRI10_LOCUS1457</name>
</gene>
<name>A0AAV2CAM0_9ROSI</name>
<proteinExistence type="predicted"/>
<evidence type="ECO:0000313" key="1">
    <source>
        <dbReference type="EMBL" id="CAL1353562.1"/>
    </source>
</evidence>
<evidence type="ECO:0008006" key="3">
    <source>
        <dbReference type="Google" id="ProtNLM"/>
    </source>
</evidence>
<keyword evidence="2" id="KW-1185">Reference proteome</keyword>
<organism evidence="1 2">
    <name type="scientific">Linum trigynum</name>
    <dbReference type="NCBI Taxonomy" id="586398"/>
    <lineage>
        <taxon>Eukaryota</taxon>
        <taxon>Viridiplantae</taxon>
        <taxon>Streptophyta</taxon>
        <taxon>Embryophyta</taxon>
        <taxon>Tracheophyta</taxon>
        <taxon>Spermatophyta</taxon>
        <taxon>Magnoliopsida</taxon>
        <taxon>eudicotyledons</taxon>
        <taxon>Gunneridae</taxon>
        <taxon>Pentapetalae</taxon>
        <taxon>rosids</taxon>
        <taxon>fabids</taxon>
        <taxon>Malpighiales</taxon>
        <taxon>Linaceae</taxon>
        <taxon>Linum</taxon>
    </lineage>
</organism>
<evidence type="ECO:0000313" key="2">
    <source>
        <dbReference type="Proteomes" id="UP001497516"/>
    </source>
</evidence>
<protein>
    <recommendedName>
        <fullName evidence="3">Ycf1</fullName>
    </recommendedName>
</protein>
<dbReference type="Proteomes" id="UP001497516">
    <property type="component" value="Chromosome 1"/>
</dbReference>
<sequence>MWISTNYYSTPFAGRFSAKKRLEMEMREENWTKKVVKSHKCTTNFVENRDPLLIRPKNSKAQFEVKPHEKIKMEENKNNISYLK</sequence>
<reference evidence="1 2" key="1">
    <citation type="submission" date="2024-04" db="EMBL/GenBank/DDBJ databases">
        <authorList>
            <person name="Fracassetti M."/>
        </authorList>
    </citation>
    <scope>NUCLEOTIDE SEQUENCE [LARGE SCALE GENOMIC DNA]</scope>
</reference>